<evidence type="ECO:0000256" key="1">
    <source>
        <dbReference type="ARBA" id="ARBA00022729"/>
    </source>
</evidence>
<dbReference type="InterPro" id="IPR036280">
    <property type="entry name" value="Multihaem_cyt_sf"/>
</dbReference>
<proteinExistence type="predicted"/>
<reference evidence="4" key="1">
    <citation type="submission" date="2016-10" db="EMBL/GenBank/DDBJ databases">
        <authorList>
            <person name="Varghese N."/>
            <person name="Submissions S."/>
        </authorList>
    </citation>
    <scope>NUCLEOTIDE SEQUENCE [LARGE SCALE GENOMIC DNA]</scope>
    <source>
        <strain evidence="4">DSM 8987</strain>
    </source>
</reference>
<name>A0A1G6XKX2_9BACT</name>
<dbReference type="EMBL" id="FNAQ01000001">
    <property type="protein sequence ID" value="SDD78869.1"/>
    <property type="molecule type" value="Genomic_DNA"/>
</dbReference>
<dbReference type="STRING" id="57664.SAMN05661003_101311"/>
<keyword evidence="4" id="KW-1185">Reference proteome</keyword>
<feature type="signal peptide" evidence="2">
    <location>
        <begin position="1"/>
        <end position="23"/>
    </location>
</feature>
<dbReference type="RefSeq" id="WP_092075546.1">
    <property type="nucleotide sequence ID" value="NZ_FNAQ01000001.1"/>
</dbReference>
<evidence type="ECO:0000256" key="2">
    <source>
        <dbReference type="SAM" id="SignalP"/>
    </source>
</evidence>
<dbReference type="PANTHER" id="PTHR35038">
    <property type="entry name" value="DISSIMILATORY SULFITE REDUCTASE SIRA"/>
    <property type="match status" value="1"/>
</dbReference>
<gene>
    <name evidence="3" type="ORF">SAMN05661003_101311</name>
</gene>
<protein>
    <submittedName>
        <fullName evidence="3">Doubled CXXCH domain-containing protein</fullName>
    </submittedName>
</protein>
<dbReference type="Gene3D" id="1.10.1130.10">
    <property type="entry name" value="Flavocytochrome C3, Chain A"/>
    <property type="match status" value="2"/>
</dbReference>
<dbReference type="OrthoDB" id="5405312at2"/>
<dbReference type="Proteomes" id="UP000243205">
    <property type="component" value="Unassembled WGS sequence"/>
</dbReference>
<dbReference type="InterPro" id="IPR051829">
    <property type="entry name" value="Multiheme_Cytochr_ET"/>
</dbReference>
<feature type="chain" id="PRO_5017341337" evidence="2">
    <location>
        <begin position="24"/>
        <end position="260"/>
    </location>
</feature>
<evidence type="ECO:0000313" key="3">
    <source>
        <dbReference type="EMBL" id="SDD78869.1"/>
    </source>
</evidence>
<accession>A0A1G6XKX2</accession>
<dbReference type="SUPFAM" id="SSF48695">
    <property type="entry name" value="Multiheme cytochromes"/>
    <property type="match status" value="1"/>
</dbReference>
<dbReference type="AlphaFoldDB" id="A0A1G6XKX2"/>
<organism evidence="3 4">
    <name type="scientific">Desulfuromonas thiophila</name>
    <dbReference type="NCBI Taxonomy" id="57664"/>
    <lineage>
        <taxon>Bacteria</taxon>
        <taxon>Pseudomonadati</taxon>
        <taxon>Thermodesulfobacteriota</taxon>
        <taxon>Desulfuromonadia</taxon>
        <taxon>Desulfuromonadales</taxon>
        <taxon>Desulfuromonadaceae</taxon>
        <taxon>Desulfuromonas</taxon>
    </lineage>
</organism>
<keyword evidence="1 2" id="KW-0732">Signal</keyword>
<sequence length="260" mass="27823">MNACLPLIVLLLALLSAPLAALADENLTDGDCIKCHLDAVKRVQAKGAAHGAMGCQDCHAEHPPLGSDIIPACSLCHAASESSHYALQGCSGCHHPHSPLEMDFSALAEVKPACLSCHPEQDKEMTEHPSLHAEQDCNACHSAHGLKEGQFSNCLDCHDGHAPQQTNTDCTLCHKPHSPKEVTYNDELPSAQCAPCHEDVATMLAKSKRKHAELNCATCHSGEHMAVTSCDDCHGQPHGVMHQKFPNCVDCHLNPHALAE</sequence>
<evidence type="ECO:0000313" key="4">
    <source>
        <dbReference type="Proteomes" id="UP000243205"/>
    </source>
</evidence>